<keyword evidence="2" id="KW-1185">Reference proteome</keyword>
<reference evidence="1 2" key="1">
    <citation type="journal article" date="2018" name="Sci. Rep.">
        <title>Genomic signatures of local adaptation to the degree of environmental predictability in rotifers.</title>
        <authorList>
            <person name="Franch-Gras L."/>
            <person name="Hahn C."/>
            <person name="Garcia-Roger E.M."/>
            <person name="Carmona M.J."/>
            <person name="Serra M."/>
            <person name="Gomez A."/>
        </authorList>
    </citation>
    <scope>NUCLEOTIDE SEQUENCE [LARGE SCALE GENOMIC DNA]</scope>
    <source>
        <strain evidence="1">HYR1</strain>
    </source>
</reference>
<dbReference type="Proteomes" id="UP000276133">
    <property type="component" value="Unassembled WGS sequence"/>
</dbReference>
<evidence type="ECO:0000313" key="2">
    <source>
        <dbReference type="Proteomes" id="UP000276133"/>
    </source>
</evidence>
<dbReference type="AlphaFoldDB" id="A0A3M7PZH8"/>
<protein>
    <submittedName>
        <fullName evidence="1">Uncharacterized protein</fullName>
    </submittedName>
</protein>
<comment type="caution">
    <text evidence="1">The sequence shown here is derived from an EMBL/GenBank/DDBJ whole genome shotgun (WGS) entry which is preliminary data.</text>
</comment>
<evidence type="ECO:0000313" key="1">
    <source>
        <dbReference type="EMBL" id="RNA04510.1"/>
    </source>
</evidence>
<gene>
    <name evidence="1" type="ORF">BpHYR1_026030</name>
</gene>
<sequence>MKIQELGAWDINLEKKNGRIKLNLKKNYSKFSNAAGMHYRFSGFEMNIYQIGKKYNSNNFSGIVKE</sequence>
<accession>A0A3M7PZH8</accession>
<organism evidence="1 2">
    <name type="scientific">Brachionus plicatilis</name>
    <name type="common">Marine rotifer</name>
    <name type="synonym">Brachionus muelleri</name>
    <dbReference type="NCBI Taxonomy" id="10195"/>
    <lineage>
        <taxon>Eukaryota</taxon>
        <taxon>Metazoa</taxon>
        <taxon>Spiralia</taxon>
        <taxon>Gnathifera</taxon>
        <taxon>Rotifera</taxon>
        <taxon>Eurotatoria</taxon>
        <taxon>Monogononta</taxon>
        <taxon>Pseudotrocha</taxon>
        <taxon>Ploima</taxon>
        <taxon>Brachionidae</taxon>
        <taxon>Brachionus</taxon>
    </lineage>
</organism>
<dbReference type="EMBL" id="REGN01008080">
    <property type="protein sequence ID" value="RNA04510.1"/>
    <property type="molecule type" value="Genomic_DNA"/>
</dbReference>
<name>A0A3M7PZH8_BRAPC</name>
<proteinExistence type="predicted"/>